<protein>
    <submittedName>
        <fullName evidence="4">Lipoprotein</fullName>
    </submittedName>
</protein>
<gene>
    <name evidence="4" type="ORF">Aco04nite_08750</name>
</gene>
<feature type="chain" id="PRO_5038350494" evidence="2">
    <location>
        <begin position="30"/>
        <end position="349"/>
    </location>
</feature>
<dbReference type="PROSITE" id="PS51257">
    <property type="entry name" value="PROKAR_LIPOPROTEIN"/>
    <property type="match status" value="1"/>
</dbReference>
<keyword evidence="4" id="KW-0449">Lipoprotein</keyword>
<sequence>MRVRAVRSPLSWRAAAPLSVLLVALSACGAAPDDPEPPAGAATSVSNCGVAVPTATPPARIFAAFHNGIEAVYALGAGDKLVGAAYLDNPLLPEYTAQFHPDQQKPAYYPEEYPSREEVLRLDPDFVVSGFTGAFTGEGLGTRAELRKIGIGSYLFTQYCPTADGEGQKSLADNDVSLDSVYADLTDLGRVLGAPTQADALVTRMKQTVADVEGKLAGVRRPRVAMLNRPGNGELRVFGTHDVATTIIEKAGGTQAFDDVPGRLTRIGTEELIKRRPDVIVVPACCGADVGPDDAQSVIDALRADPALANVPAITNNRVYAVTFAEITPGVRNAGAVANLAKLLHPERF</sequence>
<dbReference type="RefSeq" id="WP_244875741.1">
    <property type="nucleotide sequence ID" value="NZ_BAAATW010000002.1"/>
</dbReference>
<comment type="caution">
    <text evidence="4">The sequence shown here is derived from an EMBL/GenBank/DDBJ whole genome shotgun (WGS) entry which is preliminary data.</text>
</comment>
<keyword evidence="2" id="KW-0732">Signal</keyword>
<evidence type="ECO:0000313" key="5">
    <source>
        <dbReference type="Proteomes" id="UP000680865"/>
    </source>
</evidence>
<dbReference type="Gene3D" id="3.40.50.1980">
    <property type="entry name" value="Nitrogenase molybdenum iron protein domain"/>
    <property type="match status" value="2"/>
</dbReference>
<dbReference type="Proteomes" id="UP000680865">
    <property type="component" value="Unassembled WGS sequence"/>
</dbReference>
<organism evidence="4 5">
    <name type="scientific">Winogradskya consettensis</name>
    <dbReference type="NCBI Taxonomy" id="113560"/>
    <lineage>
        <taxon>Bacteria</taxon>
        <taxon>Bacillati</taxon>
        <taxon>Actinomycetota</taxon>
        <taxon>Actinomycetes</taxon>
        <taxon>Micromonosporales</taxon>
        <taxon>Micromonosporaceae</taxon>
        <taxon>Winogradskya</taxon>
    </lineage>
</organism>
<dbReference type="Pfam" id="PF01497">
    <property type="entry name" value="Peripla_BP_2"/>
    <property type="match status" value="1"/>
</dbReference>
<evidence type="ECO:0000256" key="1">
    <source>
        <dbReference type="ARBA" id="ARBA00008814"/>
    </source>
</evidence>
<dbReference type="EMBL" id="BOQP01000004">
    <property type="protein sequence ID" value="GIM67985.1"/>
    <property type="molecule type" value="Genomic_DNA"/>
</dbReference>
<dbReference type="PANTHER" id="PTHR30535">
    <property type="entry name" value="VITAMIN B12-BINDING PROTEIN"/>
    <property type="match status" value="1"/>
</dbReference>
<feature type="signal peptide" evidence="2">
    <location>
        <begin position="1"/>
        <end position="29"/>
    </location>
</feature>
<reference evidence="4" key="1">
    <citation type="submission" date="2021-03" db="EMBL/GenBank/DDBJ databases">
        <title>Whole genome shotgun sequence of Actinoplanes consettensis NBRC 14913.</title>
        <authorList>
            <person name="Komaki H."/>
            <person name="Tamura T."/>
        </authorList>
    </citation>
    <scope>NUCLEOTIDE SEQUENCE</scope>
    <source>
        <strain evidence="4">NBRC 14913</strain>
    </source>
</reference>
<keyword evidence="5" id="KW-1185">Reference proteome</keyword>
<dbReference type="InterPro" id="IPR050902">
    <property type="entry name" value="ABC_Transporter_SBP"/>
</dbReference>
<evidence type="ECO:0000259" key="3">
    <source>
        <dbReference type="PROSITE" id="PS50983"/>
    </source>
</evidence>
<dbReference type="SUPFAM" id="SSF53807">
    <property type="entry name" value="Helical backbone' metal receptor"/>
    <property type="match status" value="1"/>
</dbReference>
<accession>A0A919SCE8</accession>
<dbReference type="AlphaFoldDB" id="A0A919SCE8"/>
<evidence type="ECO:0000256" key="2">
    <source>
        <dbReference type="SAM" id="SignalP"/>
    </source>
</evidence>
<dbReference type="InterPro" id="IPR002491">
    <property type="entry name" value="ABC_transptr_periplasmic_BD"/>
</dbReference>
<feature type="domain" description="Fe/B12 periplasmic-binding" evidence="3">
    <location>
        <begin position="60"/>
        <end position="348"/>
    </location>
</feature>
<comment type="similarity">
    <text evidence="1">Belongs to the bacterial solute-binding protein 8 family.</text>
</comment>
<proteinExistence type="inferred from homology"/>
<dbReference type="PROSITE" id="PS50983">
    <property type="entry name" value="FE_B12_PBP"/>
    <property type="match status" value="1"/>
</dbReference>
<evidence type="ECO:0000313" key="4">
    <source>
        <dbReference type="EMBL" id="GIM67985.1"/>
    </source>
</evidence>
<name>A0A919SCE8_9ACTN</name>
<dbReference type="PANTHER" id="PTHR30535:SF7">
    <property type="entry name" value="IRON(III) DICITRATE-BINDING PROTEIN"/>
    <property type="match status" value="1"/>
</dbReference>